<dbReference type="PANTHER" id="PTHR34072:SF47">
    <property type="entry name" value="RIBONUCLEASE H"/>
    <property type="match status" value="1"/>
</dbReference>
<name>A0A7D9JN42_PARCT</name>
<evidence type="ECO:0000256" key="5">
    <source>
        <dbReference type="ARBA" id="ARBA00022801"/>
    </source>
</evidence>
<dbReference type="SUPFAM" id="SSF56672">
    <property type="entry name" value="DNA/RNA polymerases"/>
    <property type="match status" value="1"/>
</dbReference>
<dbReference type="InterPro" id="IPR043502">
    <property type="entry name" value="DNA/RNA_pol_sf"/>
</dbReference>
<dbReference type="InterPro" id="IPR041373">
    <property type="entry name" value="RT_RNaseH"/>
</dbReference>
<keyword evidence="8" id="KW-1185">Reference proteome</keyword>
<proteinExistence type="predicted"/>
<keyword evidence="5" id="KW-0378">Hydrolase</keyword>
<dbReference type="GO" id="GO:0003964">
    <property type="term" value="F:RNA-directed DNA polymerase activity"/>
    <property type="evidence" value="ECO:0007669"/>
    <property type="project" value="UniProtKB-KW"/>
</dbReference>
<dbReference type="CDD" id="cd09274">
    <property type="entry name" value="RNase_HI_RT_Ty3"/>
    <property type="match status" value="1"/>
</dbReference>
<evidence type="ECO:0000256" key="1">
    <source>
        <dbReference type="ARBA" id="ARBA00022679"/>
    </source>
</evidence>
<dbReference type="GO" id="GO:0004519">
    <property type="term" value="F:endonuclease activity"/>
    <property type="evidence" value="ECO:0007669"/>
    <property type="project" value="UniProtKB-KW"/>
</dbReference>
<keyword evidence="4" id="KW-0255">Endonuclease</keyword>
<comment type="caution">
    <text evidence="7">The sequence shown here is derived from an EMBL/GenBank/DDBJ whole genome shotgun (WGS) entry which is preliminary data.</text>
</comment>
<keyword evidence="3" id="KW-0540">Nuclease</keyword>
<evidence type="ECO:0000256" key="4">
    <source>
        <dbReference type="ARBA" id="ARBA00022759"/>
    </source>
</evidence>
<protein>
    <submittedName>
        <fullName evidence="7">Uncharacterized protein</fullName>
    </submittedName>
</protein>
<evidence type="ECO:0000313" key="7">
    <source>
        <dbReference type="EMBL" id="CAB4033266.1"/>
    </source>
</evidence>
<evidence type="ECO:0000256" key="2">
    <source>
        <dbReference type="ARBA" id="ARBA00022695"/>
    </source>
</evidence>
<keyword evidence="1" id="KW-0808">Transferase</keyword>
<organism evidence="7 8">
    <name type="scientific">Paramuricea clavata</name>
    <name type="common">Red gorgonian</name>
    <name type="synonym">Violescent sea-whip</name>
    <dbReference type="NCBI Taxonomy" id="317549"/>
    <lineage>
        <taxon>Eukaryota</taxon>
        <taxon>Metazoa</taxon>
        <taxon>Cnidaria</taxon>
        <taxon>Anthozoa</taxon>
        <taxon>Octocorallia</taxon>
        <taxon>Malacalcyonacea</taxon>
        <taxon>Plexauridae</taxon>
        <taxon>Paramuricea</taxon>
    </lineage>
</organism>
<reference evidence="7" key="1">
    <citation type="submission" date="2020-04" db="EMBL/GenBank/DDBJ databases">
        <authorList>
            <person name="Alioto T."/>
            <person name="Alioto T."/>
            <person name="Gomez Garrido J."/>
        </authorList>
    </citation>
    <scope>NUCLEOTIDE SEQUENCE</scope>
    <source>
        <strain evidence="7">A484AB</strain>
    </source>
</reference>
<evidence type="ECO:0000256" key="6">
    <source>
        <dbReference type="ARBA" id="ARBA00022918"/>
    </source>
</evidence>
<dbReference type="GO" id="GO:0016787">
    <property type="term" value="F:hydrolase activity"/>
    <property type="evidence" value="ECO:0007669"/>
    <property type="project" value="UniProtKB-KW"/>
</dbReference>
<keyword evidence="6" id="KW-0695">RNA-directed DNA polymerase</keyword>
<dbReference type="EMBL" id="CACRXK020019093">
    <property type="protein sequence ID" value="CAB4033266.1"/>
    <property type="molecule type" value="Genomic_DNA"/>
</dbReference>
<accession>A0A7D9JN42</accession>
<keyword evidence="2" id="KW-0548">Nucleotidyltransferase</keyword>
<evidence type="ECO:0000313" key="8">
    <source>
        <dbReference type="Proteomes" id="UP001152795"/>
    </source>
</evidence>
<evidence type="ECO:0000256" key="3">
    <source>
        <dbReference type="ARBA" id="ARBA00022722"/>
    </source>
</evidence>
<dbReference type="Pfam" id="PF17917">
    <property type="entry name" value="RT_RNaseH"/>
    <property type="match status" value="1"/>
</dbReference>
<dbReference type="AlphaFoldDB" id="A0A7D9JN42"/>
<dbReference type="PANTHER" id="PTHR34072">
    <property type="entry name" value="ENZYMATIC POLYPROTEIN-RELATED"/>
    <property type="match status" value="1"/>
</dbReference>
<dbReference type="OrthoDB" id="4369127at2759"/>
<dbReference type="Proteomes" id="UP001152795">
    <property type="component" value="Unassembled WGS sequence"/>
</dbReference>
<gene>
    <name evidence="7" type="ORF">PACLA_8A072587</name>
</gene>
<sequence length="196" mass="22370">MRVIGYGSRSLTPAEKNYYLHSGKLEFLALKWAVCEQFRDYLYYAKSFTIFTDNNPLTYVLTSAKLNATGHRWVAELADYNFTIKYRPGAANKDADALSRMPMDIDEYMKLCTKETSQDSLQACMIGIRAQEPWITAITANPEVLNTSELIPELSALQKLDPNEFMRAQDSDLCIGKIRTLKAKNTYPTEEEIDRV</sequence>